<dbReference type="CDD" id="cd02966">
    <property type="entry name" value="TlpA_like_family"/>
    <property type="match status" value="1"/>
</dbReference>
<dbReference type="PANTHER" id="PTHR42852">
    <property type="entry name" value="THIOL:DISULFIDE INTERCHANGE PROTEIN DSBE"/>
    <property type="match status" value="1"/>
</dbReference>
<comment type="caution">
    <text evidence="4">The sequence shown here is derived from an EMBL/GenBank/DDBJ whole genome shotgun (WGS) entry which is preliminary data.</text>
</comment>
<dbReference type="RefSeq" id="WP_344800144.1">
    <property type="nucleotide sequence ID" value="NZ_BAABBN010000012.1"/>
</dbReference>
<organism evidence="4 5">
    <name type="scientific">Litoribacillus peritrichatus</name>
    <dbReference type="NCBI Taxonomy" id="718191"/>
    <lineage>
        <taxon>Bacteria</taxon>
        <taxon>Pseudomonadati</taxon>
        <taxon>Pseudomonadota</taxon>
        <taxon>Gammaproteobacteria</taxon>
        <taxon>Oceanospirillales</taxon>
        <taxon>Oceanospirillaceae</taxon>
        <taxon>Litoribacillus</taxon>
    </lineage>
</organism>
<keyword evidence="1" id="KW-0676">Redox-active center</keyword>
<proteinExistence type="predicted"/>
<accession>A0ABP7N6X5</accession>
<dbReference type="Pfam" id="PF00578">
    <property type="entry name" value="AhpC-TSA"/>
    <property type="match status" value="1"/>
</dbReference>
<evidence type="ECO:0000256" key="2">
    <source>
        <dbReference type="SAM" id="SignalP"/>
    </source>
</evidence>
<dbReference type="InterPro" id="IPR017937">
    <property type="entry name" value="Thioredoxin_CS"/>
</dbReference>
<dbReference type="SUPFAM" id="SSF52833">
    <property type="entry name" value="Thioredoxin-like"/>
    <property type="match status" value="1"/>
</dbReference>
<dbReference type="InterPro" id="IPR050553">
    <property type="entry name" value="Thioredoxin_ResA/DsbE_sf"/>
</dbReference>
<evidence type="ECO:0000256" key="1">
    <source>
        <dbReference type="ARBA" id="ARBA00023284"/>
    </source>
</evidence>
<keyword evidence="5" id="KW-1185">Reference proteome</keyword>
<reference evidence="5" key="1">
    <citation type="journal article" date="2019" name="Int. J. Syst. Evol. Microbiol.">
        <title>The Global Catalogue of Microorganisms (GCM) 10K type strain sequencing project: providing services to taxonomists for standard genome sequencing and annotation.</title>
        <authorList>
            <consortium name="The Broad Institute Genomics Platform"/>
            <consortium name="The Broad Institute Genome Sequencing Center for Infectious Disease"/>
            <person name="Wu L."/>
            <person name="Ma J."/>
        </authorList>
    </citation>
    <scope>NUCLEOTIDE SEQUENCE [LARGE SCALE GENOMIC DNA]</scope>
    <source>
        <strain evidence="5">JCM 17551</strain>
    </source>
</reference>
<keyword evidence="2" id="KW-0732">Signal</keyword>
<sequence length="160" mass="18237">MKKAYWFFILLLSGCFVQAHAEQQAPDFVLKSVADGNVRLSEHYGEVILLNFWATWCGPCRKELPVLNNLQKKYERAGFSVLAVSVDEADAKVANYVEPFKLSFPVLLDEEHKVVKEYDIQAMPGSVFLSRDGEIKYVHLGYKEGDEAKYSKIIESLLKE</sequence>
<dbReference type="InterPro" id="IPR013766">
    <property type="entry name" value="Thioredoxin_domain"/>
</dbReference>
<dbReference type="PROSITE" id="PS51352">
    <property type="entry name" value="THIOREDOXIN_2"/>
    <property type="match status" value="1"/>
</dbReference>
<dbReference type="Gene3D" id="3.40.30.10">
    <property type="entry name" value="Glutaredoxin"/>
    <property type="match status" value="1"/>
</dbReference>
<dbReference type="Proteomes" id="UP001501565">
    <property type="component" value="Unassembled WGS sequence"/>
</dbReference>
<feature type="chain" id="PRO_5046067461" evidence="2">
    <location>
        <begin position="22"/>
        <end position="160"/>
    </location>
</feature>
<evidence type="ECO:0000259" key="3">
    <source>
        <dbReference type="PROSITE" id="PS51352"/>
    </source>
</evidence>
<evidence type="ECO:0000313" key="5">
    <source>
        <dbReference type="Proteomes" id="UP001501565"/>
    </source>
</evidence>
<dbReference type="InterPro" id="IPR000866">
    <property type="entry name" value="AhpC/TSA"/>
</dbReference>
<dbReference type="PANTHER" id="PTHR42852:SF17">
    <property type="entry name" value="THIOREDOXIN-LIKE PROTEIN HI_1115"/>
    <property type="match status" value="1"/>
</dbReference>
<dbReference type="InterPro" id="IPR036249">
    <property type="entry name" value="Thioredoxin-like_sf"/>
</dbReference>
<dbReference type="PROSITE" id="PS51257">
    <property type="entry name" value="PROKAR_LIPOPROTEIN"/>
    <property type="match status" value="1"/>
</dbReference>
<evidence type="ECO:0000313" key="4">
    <source>
        <dbReference type="EMBL" id="GAA3937588.1"/>
    </source>
</evidence>
<protein>
    <submittedName>
        <fullName evidence="4">TlpA disulfide reductase family protein</fullName>
    </submittedName>
</protein>
<dbReference type="EMBL" id="BAABBN010000012">
    <property type="protein sequence ID" value="GAA3937588.1"/>
    <property type="molecule type" value="Genomic_DNA"/>
</dbReference>
<gene>
    <name evidence="4" type="ORF">GCM10022277_37420</name>
</gene>
<feature type="domain" description="Thioredoxin" evidence="3">
    <location>
        <begin position="19"/>
        <end position="159"/>
    </location>
</feature>
<dbReference type="PROSITE" id="PS00194">
    <property type="entry name" value="THIOREDOXIN_1"/>
    <property type="match status" value="1"/>
</dbReference>
<name>A0ABP7N6X5_9GAMM</name>
<feature type="signal peptide" evidence="2">
    <location>
        <begin position="1"/>
        <end position="21"/>
    </location>
</feature>